<sequence length="238" mass="28303">MIEGSHQPHPDFRRTMVPKHPTKRRRLPPTERREEILQKAINLFSEHGFESSTREIARQLGITQPLLYRYFPSKEDLIREAYRSVYLERWDVEWDRLLCDRTKPLDWRLKAFYDSYTHAIFTRDWMRIYLFSGLKGADINRWYIGLLEERILQRIIKEYRHLAGLDGERQPEAEELELAWALHSGIFYLGVREHIFSLPPPKDRQKIIGNVVDVFHHGIQAYFSKLSAMKPAKLAAQS</sequence>
<feature type="region of interest" description="Disordered" evidence="3">
    <location>
        <begin position="1"/>
        <end position="30"/>
    </location>
</feature>
<keyword evidence="6" id="KW-1185">Reference proteome</keyword>
<reference evidence="5 6" key="1">
    <citation type="journal article" date="2006" name="Genome Biol.">
        <title>The genome of Rhizobium leguminosarum has recognizable core and accessory components.</title>
        <authorList>
            <person name="Young J.W."/>
            <person name="Crossman L.C."/>
            <person name="Johnston A.W.B."/>
            <person name="Thomson N.R."/>
            <person name="Ghazoui Z.F."/>
            <person name="Hull K.H."/>
            <person name="Wexler M."/>
            <person name="Curson A.R.J."/>
            <person name="Todd J.D."/>
            <person name="Poole P.S."/>
            <person name="Mauchline T.H."/>
            <person name="East A.K."/>
            <person name="Quail M.A."/>
            <person name="Churcher C."/>
            <person name="Arrowsmith C."/>
            <person name="Cherevach A."/>
            <person name="Chillingworth T."/>
            <person name="Clarke K."/>
            <person name="Cronin A."/>
            <person name="Davis P."/>
            <person name="Fraser A."/>
            <person name="Hance Z."/>
            <person name="Hauser H."/>
            <person name="Jagels K."/>
            <person name="Moule S."/>
            <person name="Mungall K."/>
            <person name="Norbertczak H."/>
            <person name="Rabbinowitsch E."/>
            <person name="Sanders M."/>
            <person name="Simmonds M."/>
            <person name="Whitehead S."/>
            <person name="Parkhill J."/>
        </authorList>
    </citation>
    <scope>NUCLEOTIDE SEQUENCE [LARGE SCALE GENOMIC DNA]</scope>
    <source>
        <strain evidence="6">DSM 114642 / LMG 32736 / 3841</strain>
    </source>
</reference>
<protein>
    <submittedName>
        <fullName evidence="5">TetR family transcriptional regulator</fullName>
    </submittedName>
</protein>
<evidence type="ECO:0000256" key="2">
    <source>
        <dbReference type="PROSITE-ProRule" id="PRU00335"/>
    </source>
</evidence>
<gene>
    <name evidence="5" type="ordered locus">pRL80035</name>
</gene>
<dbReference type="Gene3D" id="1.10.357.10">
    <property type="entry name" value="Tetracycline Repressor, domain 2"/>
    <property type="match status" value="1"/>
</dbReference>
<feature type="compositionally biased region" description="Basic residues" evidence="3">
    <location>
        <begin position="16"/>
        <end position="27"/>
    </location>
</feature>
<dbReference type="InterPro" id="IPR009057">
    <property type="entry name" value="Homeodomain-like_sf"/>
</dbReference>
<keyword evidence="5" id="KW-0614">Plasmid</keyword>
<evidence type="ECO:0000256" key="1">
    <source>
        <dbReference type="ARBA" id="ARBA00023125"/>
    </source>
</evidence>
<dbReference type="EMBL" id="AM236082">
    <property type="protein sequence ID" value="CAK02834.1"/>
    <property type="molecule type" value="Genomic_DNA"/>
</dbReference>
<dbReference type="PANTHER" id="PTHR30055">
    <property type="entry name" value="HTH-TYPE TRANSCRIPTIONAL REGULATOR RUTR"/>
    <property type="match status" value="1"/>
</dbReference>
<evidence type="ECO:0000313" key="6">
    <source>
        <dbReference type="Proteomes" id="UP000006575"/>
    </source>
</evidence>
<feature type="domain" description="HTH tetR-type" evidence="4">
    <location>
        <begin position="30"/>
        <end position="89"/>
    </location>
</feature>
<dbReference type="InterPro" id="IPR001647">
    <property type="entry name" value="HTH_TetR"/>
</dbReference>
<dbReference type="eggNOG" id="COG1309">
    <property type="taxonomic scope" value="Bacteria"/>
</dbReference>
<evidence type="ECO:0000256" key="3">
    <source>
        <dbReference type="SAM" id="MobiDB-lite"/>
    </source>
</evidence>
<evidence type="ECO:0000313" key="5">
    <source>
        <dbReference type="EMBL" id="CAK02834.1"/>
    </source>
</evidence>
<dbReference type="PROSITE" id="PS01081">
    <property type="entry name" value="HTH_TETR_1"/>
    <property type="match status" value="1"/>
</dbReference>
<geneLocation type="plasmid" evidence="5 6">
    <name>pRL8</name>
</geneLocation>
<organism evidence="5 6">
    <name type="scientific">Rhizobium johnstonii (strain DSM 114642 / LMG 32736 / 3841)</name>
    <name type="common">Rhizobium leguminosarum bv. viciae</name>
    <dbReference type="NCBI Taxonomy" id="216596"/>
    <lineage>
        <taxon>Bacteria</taxon>
        <taxon>Pseudomonadati</taxon>
        <taxon>Pseudomonadota</taxon>
        <taxon>Alphaproteobacteria</taxon>
        <taxon>Hyphomicrobiales</taxon>
        <taxon>Rhizobiaceae</taxon>
        <taxon>Rhizobium/Agrobacterium group</taxon>
        <taxon>Rhizobium</taxon>
        <taxon>Rhizobium johnstonii</taxon>
    </lineage>
</organism>
<keyword evidence="1 2" id="KW-0238">DNA-binding</keyword>
<dbReference type="GO" id="GO:0000976">
    <property type="term" value="F:transcription cis-regulatory region binding"/>
    <property type="evidence" value="ECO:0007669"/>
    <property type="project" value="TreeGrafter"/>
</dbReference>
<feature type="DNA-binding region" description="H-T-H motif" evidence="2">
    <location>
        <begin position="52"/>
        <end position="71"/>
    </location>
</feature>
<dbReference type="PRINTS" id="PR00455">
    <property type="entry name" value="HTHTETR"/>
</dbReference>
<dbReference type="GO" id="GO:0003700">
    <property type="term" value="F:DNA-binding transcription factor activity"/>
    <property type="evidence" value="ECO:0007669"/>
    <property type="project" value="TreeGrafter"/>
</dbReference>
<dbReference type="AlphaFoldDB" id="Q1M9H3"/>
<dbReference type="InterPro" id="IPR023772">
    <property type="entry name" value="DNA-bd_HTH_TetR-type_CS"/>
</dbReference>
<dbReference type="HOGENOM" id="CLU_099040_0_0_5"/>
<dbReference type="SUPFAM" id="SSF46689">
    <property type="entry name" value="Homeodomain-like"/>
    <property type="match status" value="1"/>
</dbReference>
<evidence type="ECO:0000259" key="4">
    <source>
        <dbReference type="PROSITE" id="PS50977"/>
    </source>
</evidence>
<dbReference type="KEGG" id="rle:pRL80035"/>
<proteinExistence type="predicted"/>
<dbReference type="Pfam" id="PF00440">
    <property type="entry name" value="TetR_N"/>
    <property type="match status" value="1"/>
</dbReference>
<dbReference type="PROSITE" id="PS50977">
    <property type="entry name" value="HTH_TETR_2"/>
    <property type="match status" value="1"/>
</dbReference>
<dbReference type="EnsemblBacteria" id="CAK02834">
    <property type="protein sequence ID" value="CAK02834"/>
    <property type="gene ID" value="pRL80035"/>
</dbReference>
<dbReference type="InterPro" id="IPR050109">
    <property type="entry name" value="HTH-type_TetR-like_transc_reg"/>
</dbReference>
<dbReference type="PANTHER" id="PTHR30055:SF181">
    <property type="entry name" value="BLR6905 PROTEIN"/>
    <property type="match status" value="1"/>
</dbReference>
<feature type="compositionally biased region" description="Basic and acidic residues" evidence="3">
    <location>
        <begin position="1"/>
        <end position="14"/>
    </location>
</feature>
<name>Q1M9H3_RHIJ3</name>
<dbReference type="Proteomes" id="UP000006575">
    <property type="component" value="Plasmid pRL8"/>
</dbReference>
<accession>Q1M9H3</accession>